<feature type="region of interest" description="Disordered" evidence="1">
    <location>
        <begin position="306"/>
        <end position="354"/>
    </location>
</feature>
<feature type="region of interest" description="Disordered" evidence="1">
    <location>
        <begin position="1"/>
        <end position="26"/>
    </location>
</feature>
<evidence type="ECO:0000313" key="2">
    <source>
        <dbReference type="EMBL" id="KAK3251640.1"/>
    </source>
</evidence>
<proteinExistence type="predicted"/>
<dbReference type="Proteomes" id="UP001190700">
    <property type="component" value="Unassembled WGS sequence"/>
</dbReference>
<organism evidence="2 3">
    <name type="scientific">Cymbomonas tetramitiformis</name>
    <dbReference type="NCBI Taxonomy" id="36881"/>
    <lineage>
        <taxon>Eukaryota</taxon>
        <taxon>Viridiplantae</taxon>
        <taxon>Chlorophyta</taxon>
        <taxon>Pyramimonadophyceae</taxon>
        <taxon>Pyramimonadales</taxon>
        <taxon>Pyramimonadaceae</taxon>
        <taxon>Cymbomonas</taxon>
    </lineage>
</organism>
<comment type="caution">
    <text evidence="2">The sequence shown here is derived from an EMBL/GenBank/DDBJ whole genome shotgun (WGS) entry which is preliminary data.</text>
</comment>
<feature type="compositionally biased region" description="Basic residues" evidence="1">
    <location>
        <begin position="329"/>
        <end position="343"/>
    </location>
</feature>
<feature type="compositionally biased region" description="Polar residues" evidence="1">
    <location>
        <begin position="309"/>
        <end position="325"/>
    </location>
</feature>
<evidence type="ECO:0000256" key="1">
    <source>
        <dbReference type="SAM" id="MobiDB-lite"/>
    </source>
</evidence>
<keyword evidence="3" id="KW-1185">Reference proteome</keyword>
<accession>A0AAE0CCY3</accession>
<reference evidence="2 3" key="1">
    <citation type="journal article" date="2015" name="Genome Biol. Evol.">
        <title>Comparative Genomics of a Bacterivorous Green Alga Reveals Evolutionary Causalities and Consequences of Phago-Mixotrophic Mode of Nutrition.</title>
        <authorList>
            <person name="Burns J.A."/>
            <person name="Paasch A."/>
            <person name="Narechania A."/>
            <person name="Kim E."/>
        </authorList>
    </citation>
    <scope>NUCLEOTIDE SEQUENCE [LARGE SCALE GENOMIC DNA]</scope>
    <source>
        <strain evidence="2 3">PLY_AMNH</strain>
    </source>
</reference>
<sequence>MDKGKISRNQITVDAGGQPISSPDLPEGSVRVPNLFAHDALLHYFFHHMAPWRMEQSSLQGPRPLASWGVKAQEGYFKHIKTELAKTEKSLVAASLELAGNTRSTEPTKQRGLMAHHLQAYNAATLPTEHEAIQMGTSGGKYAGKLVADSESVWTRLGGMDPLQLGLASRLTHAMDRYKKMVGKMSGISSYECMLSNSMLQAWMEQNTDAVPDASPHVKALVGKPAGRAILSKIANGQYWFHMKIKGLDDAELQGLKTSMISWADRIHACPEGHICIDKNTGFFLPKPVEVPMPLSKAAPMRQKRKAAKSSTAADVHNSQGQSLQAPRHFTKLLHSCPRRSPRRSSGPRGRCCKRRHNFIKLRRRRITPLRLWQHSRPVLVRPPPLLAPPWQFPQPQPGPSASTSGSITAVVVVAAAPPAAPELPPAGDNSRHT</sequence>
<evidence type="ECO:0000313" key="3">
    <source>
        <dbReference type="Proteomes" id="UP001190700"/>
    </source>
</evidence>
<name>A0AAE0CCY3_9CHLO</name>
<gene>
    <name evidence="2" type="ORF">CYMTET_39024</name>
</gene>
<protein>
    <submittedName>
        <fullName evidence="2">Uncharacterized protein</fullName>
    </submittedName>
</protein>
<dbReference type="EMBL" id="LGRX02025922">
    <property type="protein sequence ID" value="KAK3251640.1"/>
    <property type="molecule type" value="Genomic_DNA"/>
</dbReference>
<dbReference type="AlphaFoldDB" id="A0AAE0CCY3"/>